<dbReference type="SFLD" id="SFLDG01082">
    <property type="entry name" value="B12-binding_domain_containing"/>
    <property type="match status" value="1"/>
</dbReference>
<evidence type="ECO:0000256" key="3">
    <source>
        <dbReference type="ARBA" id="ARBA00022723"/>
    </source>
</evidence>
<dbReference type="RefSeq" id="WP_073049720.1">
    <property type="nucleotide sequence ID" value="NZ_FQZL01000016.1"/>
</dbReference>
<dbReference type="AlphaFoldDB" id="A0A1M6ID24"/>
<dbReference type="InterPro" id="IPR007197">
    <property type="entry name" value="rSAM"/>
</dbReference>
<evidence type="ECO:0000259" key="6">
    <source>
        <dbReference type="PROSITE" id="PS51918"/>
    </source>
</evidence>
<dbReference type="Gene3D" id="3.20.20.70">
    <property type="entry name" value="Aldolase class I"/>
    <property type="match status" value="1"/>
</dbReference>
<dbReference type="GO" id="GO:0046872">
    <property type="term" value="F:metal ion binding"/>
    <property type="evidence" value="ECO:0007669"/>
    <property type="project" value="UniProtKB-KW"/>
</dbReference>
<dbReference type="PANTHER" id="PTHR43409">
    <property type="entry name" value="ANAEROBIC MAGNESIUM-PROTOPORPHYRIN IX MONOMETHYL ESTER CYCLASE-RELATED"/>
    <property type="match status" value="1"/>
</dbReference>
<evidence type="ECO:0000313" key="8">
    <source>
        <dbReference type="Proteomes" id="UP000184052"/>
    </source>
</evidence>
<dbReference type="GO" id="GO:0051536">
    <property type="term" value="F:iron-sulfur cluster binding"/>
    <property type="evidence" value="ECO:0007669"/>
    <property type="project" value="UniProtKB-KW"/>
</dbReference>
<comment type="cofactor">
    <cofactor evidence="1">
        <name>[4Fe-4S] cluster</name>
        <dbReference type="ChEBI" id="CHEBI:49883"/>
    </cofactor>
</comment>
<evidence type="ECO:0000256" key="1">
    <source>
        <dbReference type="ARBA" id="ARBA00001966"/>
    </source>
</evidence>
<protein>
    <submittedName>
        <fullName evidence="7">Fe-S oxidoreductase</fullName>
    </submittedName>
</protein>
<evidence type="ECO:0000256" key="2">
    <source>
        <dbReference type="ARBA" id="ARBA00022691"/>
    </source>
</evidence>
<dbReference type="InterPro" id="IPR006638">
    <property type="entry name" value="Elp3/MiaA/NifB-like_rSAM"/>
</dbReference>
<accession>A0A1M6ID24</accession>
<dbReference type="InterPro" id="IPR058240">
    <property type="entry name" value="rSAM_sf"/>
</dbReference>
<reference evidence="7 8" key="1">
    <citation type="submission" date="2016-11" db="EMBL/GenBank/DDBJ databases">
        <authorList>
            <person name="Jaros S."/>
            <person name="Januszkiewicz K."/>
            <person name="Wedrychowicz H."/>
        </authorList>
    </citation>
    <scope>NUCLEOTIDE SEQUENCE [LARGE SCALE GENOMIC DNA]</scope>
    <source>
        <strain evidence="7 8">DSM 17477</strain>
    </source>
</reference>
<keyword evidence="8" id="KW-1185">Reference proteome</keyword>
<dbReference type="GO" id="GO:0003824">
    <property type="term" value="F:catalytic activity"/>
    <property type="evidence" value="ECO:0007669"/>
    <property type="project" value="InterPro"/>
</dbReference>
<keyword evidence="4" id="KW-0408">Iron</keyword>
<keyword evidence="2" id="KW-0949">S-adenosyl-L-methionine</keyword>
<organism evidence="7 8">
    <name type="scientific">Dethiosulfatibacter aminovorans DSM 17477</name>
    <dbReference type="NCBI Taxonomy" id="1121476"/>
    <lineage>
        <taxon>Bacteria</taxon>
        <taxon>Bacillati</taxon>
        <taxon>Bacillota</taxon>
        <taxon>Tissierellia</taxon>
        <taxon>Dethiosulfatibacter</taxon>
    </lineage>
</organism>
<name>A0A1M6ID24_9FIRM</name>
<dbReference type="PROSITE" id="PS51918">
    <property type="entry name" value="RADICAL_SAM"/>
    <property type="match status" value="1"/>
</dbReference>
<dbReference type="SUPFAM" id="SSF102114">
    <property type="entry name" value="Radical SAM enzymes"/>
    <property type="match status" value="1"/>
</dbReference>
<dbReference type="CDD" id="cd01335">
    <property type="entry name" value="Radical_SAM"/>
    <property type="match status" value="1"/>
</dbReference>
<dbReference type="SFLD" id="SFLDS00029">
    <property type="entry name" value="Radical_SAM"/>
    <property type="match status" value="1"/>
</dbReference>
<keyword evidence="5" id="KW-0411">Iron-sulfur</keyword>
<feature type="domain" description="Radical SAM core" evidence="6">
    <location>
        <begin position="8"/>
        <end position="245"/>
    </location>
</feature>
<dbReference type="EMBL" id="FQZL01000016">
    <property type="protein sequence ID" value="SHJ32371.1"/>
    <property type="molecule type" value="Genomic_DNA"/>
</dbReference>
<keyword evidence="3" id="KW-0479">Metal-binding</keyword>
<dbReference type="InterPro" id="IPR013785">
    <property type="entry name" value="Aldolase_TIM"/>
</dbReference>
<dbReference type="InterPro" id="IPR051198">
    <property type="entry name" value="BchE-like"/>
</dbReference>
<evidence type="ECO:0000256" key="4">
    <source>
        <dbReference type="ARBA" id="ARBA00023004"/>
    </source>
</evidence>
<evidence type="ECO:0000313" key="7">
    <source>
        <dbReference type="EMBL" id="SHJ32371.1"/>
    </source>
</evidence>
<dbReference type="SFLD" id="SFLDG01095">
    <property type="entry name" value="Uncharacterised_Radical_SAM_Su"/>
    <property type="match status" value="1"/>
</dbReference>
<proteinExistence type="predicted"/>
<evidence type="ECO:0000256" key="5">
    <source>
        <dbReference type="ARBA" id="ARBA00023014"/>
    </source>
</evidence>
<dbReference type="PANTHER" id="PTHR43409:SF4">
    <property type="entry name" value="RADICAL SAM SUPERFAMILY PROTEIN"/>
    <property type="match status" value="1"/>
</dbReference>
<dbReference type="STRING" id="1121476.SAMN02745751_02296"/>
<dbReference type="OrthoDB" id="9777636at2"/>
<dbReference type="Pfam" id="PF04055">
    <property type="entry name" value="Radical_SAM"/>
    <property type="match status" value="1"/>
</dbReference>
<dbReference type="Proteomes" id="UP000184052">
    <property type="component" value="Unassembled WGS sequence"/>
</dbReference>
<dbReference type="SMART" id="SM00729">
    <property type="entry name" value="Elp3"/>
    <property type="match status" value="1"/>
</dbReference>
<sequence>MYSSPVYRPPSEARSLIIQITEGCSHNDCTFCGMYKGKQFRIRNDEEVMAHIEYIKRYDPNPRKIFIADGDFLCLATDKILHYLEIVKSNFPNAERISCYSGPKDLLRKTPEDLKIIREAGLAMLYMGVESGNDEILRRIKKGVNGNQMIEAGRKAIDAGFTFSCMIISGIGSNELSKEHALDSARVISAINPNYFALLTLNIDEGTELAADVRSGKFKLMTPDEIMDETYLMLESMDLEDCIFRSNHVSNYVNLSGVLNKDKESMLEDIRNAMKAKNYTPEHFRRL</sequence>
<gene>
    <name evidence="7" type="ORF">SAMN02745751_02296</name>
</gene>